<dbReference type="Pfam" id="PF00924">
    <property type="entry name" value="MS_channel_2nd"/>
    <property type="match status" value="1"/>
</dbReference>
<keyword evidence="9" id="KW-0407">Ion channel</keyword>
<feature type="region of interest" description="Disordered" evidence="11">
    <location>
        <begin position="1"/>
        <end position="75"/>
    </location>
</feature>
<dbReference type="InterPro" id="IPR018811">
    <property type="entry name" value="MRX11"/>
</dbReference>
<dbReference type="InterPro" id="IPR006685">
    <property type="entry name" value="MscS_channel_2nd"/>
</dbReference>
<feature type="compositionally biased region" description="Low complexity" evidence="11">
    <location>
        <begin position="846"/>
        <end position="863"/>
    </location>
</feature>
<feature type="compositionally biased region" description="Basic and acidic residues" evidence="11">
    <location>
        <begin position="34"/>
        <end position="67"/>
    </location>
</feature>
<proteinExistence type="inferred from homology"/>
<dbReference type="FunFam" id="1.10.238.10:FF:000345">
    <property type="entry name" value="Mechanosensitive ion channel protein"/>
    <property type="match status" value="1"/>
</dbReference>
<evidence type="ECO:0000313" key="14">
    <source>
        <dbReference type="EMBL" id="KAK3500126.1"/>
    </source>
</evidence>
<feature type="compositionally biased region" description="Basic and acidic residues" evidence="11">
    <location>
        <begin position="791"/>
        <end position="822"/>
    </location>
</feature>
<comment type="similarity">
    <text evidence="2">Belongs to the MscS (TC 1.A.23) family.</text>
</comment>
<dbReference type="GO" id="GO:0005262">
    <property type="term" value="F:calcium channel activity"/>
    <property type="evidence" value="ECO:0007669"/>
    <property type="project" value="UniProtKB-KW"/>
</dbReference>
<evidence type="ECO:0000256" key="6">
    <source>
        <dbReference type="ARBA" id="ARBA00022967"/>
    </source>
</evidence>
<feature type="domain" description="EF-hand" evidence="13">
    <location>
        <begin position="410"/>
        <end position="445"/>
    </location>
</feature>
<name>A0AAJ0MVV3_9PEZI</name>
<dbReference type="PROSITE" id="PS50222">
    <property type="entry name" value="EF_HAND_2"/>
    <property type="match status" value="1"/>
</dbReference>
<dbReference type="InterPro" id="IPR011992">
    <property type="entry name" value="EF-hand-dom_pair"/>
</dbReference>
<keyword evidence="3" id="KW-0106">Calcium</keyword>
<evidence type="ECO:0000256" key="5">
    <source>
        <dbReference type="ARBA" id="ARBA00022692"/>
    </source>
</evidence>
<evidence type="ECO:0000256" key="2">
    <source>
        <dbReference type="ARBA" id="ARBA00008017"/>
    </source>
</evidence>
<dbReference type="GeneID" id="87877539"/>
<keyword evidence="7 12" id="KW-1133">Transmembrane helix</keyword>
<comment type="caution">
    <text evidence="14">The sequence shown here is derived from an EMBL/GenBank/DDBJ whole genome shotgun (WGS) entry which is preliminary data.</text>
</comment>
<dbReference type="Gene3D" id="2.30.30.60">
    <property type="match status" value="1"/>
</dbReference>
<evidence type="ECO:0000256" key="7">
    <source>
        <dbReference type="ARBA" id="ARBA00022989"/>
    </source>
</evidence>
<dbReference type="AlphaFoldDB" id="A0AAJ0MVV3"/>
<reference evidence="14 15" key="1">
    <citation type="journal article" date="2023" name="Mol. Phylogenet. Evol.">
        <title>Genome-scale phylogeny and comparative genomics of the fungal order Sordariales.</title>
        <authorList>
            <person name="Hensen N."/>
            <person name="Bonometti L."/>
            <person name="Westerberg I."/>
            <person name="Brannstrom I.O."/>
            <person name="Guillou S."/>
            <person name="Cros-Aarteil S."/>
            <person name="Calhoun S."/>
            <person name="Haridas S."/>
            <person name="Kuo A."/>
            <person name="Mondo S."/>
            <person name="Pangilinan J."/>
            <person name="Riley R."/>
            <person name="LaButti K."/>
            <person name="Andreopoulos B."/>
            <person name="Lipzen A."/>
            <person name="Chen C."/>
            <person name="Yan M."/>
            <person name="Daum C."/>
            <person name="Ng V."/>
            <person name="Clum A."/>
            <person name="Steindorff A."/>
            <person name="Ohm R.A."/>
            <person name="Martin F."/>
            <person name="Silar P."/>
            <person name="Natvig D.O."/>
            <person name="Lalanne C."/>
            <person name="Gautier V."/>
            <person name="Ament-Velasquez S.L."/>
            <person name="Kruys A."/>
            <person name="Hutchinson M.I."/>
            <person name="Powell A.J."/>
            <person name="Barry K."/>
            <person name="Miller A.N."/>
            <person name="Grigoriev I.V."/>
            <person name="Debuchy R."/>
            <person name="Gladieux P."/>
            <person name="Hiltunen Thoren M."/>
            <person name="Johannesson H."/>
        </authorList>
    </citation>
    <scope>NUCLEOTIDE SEQUENCE [LARGE SCALE GENOMIC DNA]</scope>
    <source>
        <strain evidence="14 15">FGSC 10403</strain>
    </source>
</reference>
<feature type="compositionally biased region" description="Polar residues" evidence="11">
    <location>
        <begin position="833"/>
        <end position="842"/>
    </location>
</feature>
<dbReference type="GO" id="GO:0016020">
    <property type="term" value="C:membrane"/>
    <property type="evidence" value="ECO:0007669"/>
    <property type="project" value="UniProtKB-SubCell"/>
</dbReference>
<dbReference type="Gene3D" id="1.10.238.10">
    <property type="entry name" value="EF-hand"/>
    <property type="match status" value="1"/>
</dbReference>
<keyword evidence="8 12" id="KW-0472">Membrane</keyword>
<feature type="transmembrane region" description="Helical" evidence="12">
    <location>
        <begin position="466"/>
        <end position="491"/>
    </location>
</feature>
<keyword evidence="4" id="KW-0107">Calcium channel</keyword>
<comment type="subcellular location">
    <subcellularLocation>
        <location evidence="1">Membrane</location>
    </subcellularLocation>
</comment>
<dbReference type="SUPFAM" id="SSF47473">
    <property type="entry name" value="EF-hand"/>
    <property type="match status" value="1"/>
</dbReference>
<dbReference type="GO" id="GO:0005509">
    <property type="term" value="F:calcium ion binding"/>
    <property type="evidence" value="ECO:0007669"/>
    <property type="project" value="InterPro"/>
</dbReference>
<comment type="catalytic activity">
    <reaction evidence="10">
        <text>Ca(2+)(in) = Ca(2+)(out)</text>
        <dbReference type="Rhea" id="RHEA:29671"/>
        <dbReference type="ChEBI" id="CHEBI:29108"/>
    </reaction>
</comment>
<dbReference type="PANTHER" id="PTHR31323">
    <property type="entry name" value="MECHANOSENSITIVE ION CHANNEL PROTEIN MSY2"/>
    <property type="match status" value="1"/>
</dbReference>
<accession>A0AAJ0MVV3</accession>
<sequence length="1077" mass="121834">MDSDGDYYKSPNGIDHSHLAVPDSGALSPASSGHGDREAANRLNDDLELMRAERMVSRQAREDESRRSRSRNRSTENLEDVFDTVAGAGATPTPAVTTVAKTTWLTRTWARLRKFPRVLRYVVYSIPPAILILIPIFLDIFAYNRHQDVGEDRGVRLLWFGIWLEVVWLSLWGTRVITCAMPYVVAWIADTLGSSNHKKWRDIGRQLEFPTACFIWLLVVVVTYNPILKDHRIDQGEDARDKDSAWISIVYKIILAFFILATLNFAEKILIQWIASSFHRRTYSLRIQENVMQVECLVALYTYAKTCLEAQDPVWNQTSVEGDSPGMRTPMRAMKTNARQAWNKVGNAANRFAGDITGRRILKGNHPRKVVMELLRSTNSSYTLARVFYRTFVRPGRDTITLEDILPAFPNQEEAEACFAIFDKDFNGDISMEELEMVCSEIHLEKKAIAASLKDLDSVIKKLDKVFMFIIIVIVIIVFISIISNSAAAALTSTGTVILGLSWLLQATAQEFLQSILFVFVKHPFDVGDRVTIYGNTGSLMRGDDYYVLEVSLLYTEFKKMEGHVVQAPNSILNTLFILNQRRSQGLADPVNLTLRFGTTEAQIEELKARMLDFCIKNQRDYAPRIISEVRTIDEVYSINMNIIFFHKSNFQNELLRLTRHNKFAVELMHQMDDMGIQGPRLMAPGGRQNMPMYWSQVPGGDSQPGQPGQNGPQQFQQPPLHQFSPPPPSSSPSDFLRRRHRADSRATVVESGVDFQDVYMNRRPEPLGVHGIHRLASIRQRDEEEEEYDHDEKASHRHNDMASELDQRLDKTSSRGTRGDDVSAAGRPSRDGSMTASQQTRHNSTHSNNPNPSNPKNSKDSTTNPSITRLLSRLPRFLHPYLSSLRSSPSSFVVAFLILHEITAIVPGLGFFYLFHYCGGDGDEEDKDKDKDKEGGTASYGKRFEEWVMGWMMELGYSEVMVRKMEGFEKWFKRKGYFGFGKGEEGEREAVVGKDGDDVGKGGEEEEGKQKEQVLMMKKWQSGGDEKYRVLVDAALAYAITKALLPVRIIASVQATPWFAGVLGRVRSVFGGGLRK</sequence>
<evidence type="ECO:0000259" key="13">
    <source>
        <dbReference type="PROSITE" id="PS50222"/>
    </source>
</evidence>
<keyword evidence="6" id="KW-1278">Translocase</keyword>
<feature type="compositionally biased region" description="Low complexity" evidence="11">
    <location>
        <begin position="697"/>
        <end position="724"/>
    </location>
</feature>
<evidence type="ECO:0000256" key="3">
    <source>
        <dbReference type="ARBA" id="ARBA00022568"/>
    </source>
</evidence>
<dbReference type="InterPro" id="IPR010920">
    <property type="entry name" value="LSM_dom_sf"/>
</dbReference>
<dbReference type="Pfam" id="PF10306">
    <property type="entry name" value="FLILHELTA"/>
    <property type="match status" value="1"/>
</dbReference>
<feature type="region of interest" description="Disordered" evidence="11">
    <location>
        <begin position="781"/>
        <end position="867"/>
    </location>
</feature>
<feature type="transmembrane region" description="Helical" evidence="12">
    <location>
        <begin position="207"/>
        <end position="225"/>
    </location>
</feature>
<evidence type="ECO:0000256" key="9">
    <source>
        <dbReference type="ARBA" id="ARBA00023303"/>
    </source>
</evidence>
<keyword evidence="3" id="KW-0813">Transport</keyword>
<evidence type="ECO:0000256" key="8">
    <source>
        <dbReference type="ARBA" id="ARBA00023136"/>
    </source>
</evidence>
<keyword evidence="5 12" id="KW-0812">Transmembrane</keyword>
<dbReference type="Proteomes" id="UP001285908">
    <property type="component" value="Unassembled WGS sequence"/>
</dbReference>
<dbReference type="RefSeq" id="XP_062697759.1">
    <property type="nucleotide sequence ID" value="XM_062839917.1"/>
</dbReference>
<dbReference type="EMBL" id="JAULSX010000001">
    <property type="protein sequence ID" value="KAK3500126.1"/>
    <property type="molecule type" value="Genomic_DNA"/>
</dbReference>
<keyword evidence="3" id="KW-0406">Ion transport</keyword>
<protein>
    <recommendedName>
        <fullName evidence="13">EF-hand domain-containing protein</fullName>
    </recommendedName>
</protein>
<dbReference type="GO" id="GO:0006874">
    <property type="term" value="P:intracellular calcium ion homeostasis"/>
    <property type="evidence" value="ECO:0007669"/>
    <property type="project" value="TreeGrafter"/>
</dbReference>
<gene>
    <name evidence="14" type="ORF">B0T23DRAFT_425504</name>
</gene>
<feature type="transmembrane region" description="Helical" evidence="12">
    <location>
        <begin position="245"/>
        <end position="266"/>
    </location>
</feature>
<dbReference type="PANTHER" id="PTHR31323:SF15">
    <property type="entry name" value="MECHANOSENSITIVE ION CHANNEL PROTEIN MSY1"/>
    <property type="match status" value="1"/>
</dbReference>
<feature type="transmembrane region" description="Helical" evidence="12">
    <location>
        <begin position="162"/>
        <end position="186"/>
    </location>
</feature>
<feature type="transmembrane region" description="Helical" evidence="12">
    <location>
        <begin position="121"/>
        <end position="142"/>
    </location>
</feature>
<evidence type="ECO:0000256" key="1">
    <source>
        <dbReference type="ARBA" id="ARBA00004370"/>
    </source>
</evidence>
<keyword evidence="3" id="KW-0109">Calcium transport</keyword>
<evidence type="ECO:0000313" key="15">
    <source>
        <dbReference type="Proteomes" id="UP001285908"/>
    </source>
</evidence>
<dbReference type="InterPro" id="IPR002048">
    <property type="entry name" value="EF_hand_dom"/>
</dbReference>
<keyword evidence="15" id="KW-1185">Reference proteome</keyword>
<evidence type="ECO:0000256" key="4">
    <source>
        <dbReference type="ARBA" id="ARBA00022673"/>
    </source>
</evidence>
<dbReference type="InterPro" id="IPR058650">
    <property type="entry name" value="Msy1/2-like"/>
</dbReference>
<dbReference type="Pfam" id="PF25886">
    <property type="entry name" value="Msy1"/>
    <property type="match status" value="1"/>
</dbReference>
<evidence type="ECO:0000256" key="11">
    <source>
        <dbReference type="SAM" id="MobiDB-lite"/>
    </source>
</evidence>
<organism evidence="14 15">
    <name type="scientific">Neurospora hispaniola</name>
    <dbReference type="NCBI Taxonomy" id="588809"/>
    <lineage>
        <taxon>Eukaryota</taxon>
        <taxon>Fungi</taxon>
        <taxon>Dikarya</taxon>
        <taxon>Ascomycota</taxon>
        <taxon>Pezizomycotina</taxon>
        <taxon>Sordariomycetes</taxon>
        <taxon>Sordariomycetidae</taxon>
        <taxon>Sordariales</taxon>
        <taxon>Sordariaceae</taxon>
        <taxon>Neurospora</taxon>
    </lineage>
</organism>
<evidence type="ECO:0000256" key="10">
    <source>
        <dbReference type="ARBA" id="ARBA00036634"/>
    </source>
</evidence>
<feature type="region of interest" description="Disordered" evidence="11">
    <location>
        <begin position="682"/>
        <end position="749"/>
    </location>
</feature>
<dbReference type="InterPro" id="IPR023408">
    <property type="entry name" value="MscS_beta-dom_sf"/>
</dbReference>
<dbReference type="SUPFAM" id="SSF50182">
    <property type="entry name" value="Sm-like ribonucleoproteins"/>
    <property type="match status" value="1"/>
</dbReference>
<evidence type="ECO:0000256" key="12">
    <source>
        <dbReference type="SAM" id="Phobius"/>
    </source>
</evidence>